<dbReference type="OrthoDB" id="8394711at2"/>
<reference evidence="3" key="1">
    <citation type="submission" date="2016-10" db="EMBL/GenBank/DDBJ databases">
        <authorList>
            <person name="Varghese N."/>
            <person name="Submissions S."/>
        </authorList>
    </citation>
    <scope>NUCLEOTIDE SEQUENCE [LARGE SCALE GENOMIC DNA]</scope>
    <source>
        <strain evidence="3">DSM 26893</strain>
    </source>
</reference>
<keyword evidence="1" id="KW-0812">Transmembrane</keyword>
<accession>A0A1H8GJT8</accession>
<dbReference type="AlphaFoldDB" id="A0A1H8GJT8"/>
<sequence>MTHAPDTSPAPLSAGNEHPLIDIPFTAVIDGRRYSGDGLSMTTAQVTGLIDRGIDGTQNIVRLIFDFPGFQLALSPAAQVRVIDDNTGVLVFSEPTGDHSAQLRQVLNDYISGDLTSSGRLIRSGALAQPKNGGSGAPGKPTVGQRVRSGAATLMVLALTVALIALAVSLMQARLFTTDIAAPGRVVPEGQTIRATADGQISFIDAEAQAGDVLFALDTVDGETLSIAMPIDGVAQPISVTEGSTVLAGEPLFAVSPEDAALTIEARLPQELLFEVQQTGGVDVTLPGGAEFRATLAEGFRAPGAVGSDGLVRTNLVPSIDLPDDTAGQVAALSVTRDAFGVDWTTLTGEALTEARAFRDETVLPIFNRITQNGDQ</sequence>
<dbReference type="EMBL" id="FOCM01000004">
    <property type="protein sequence ID" value="SEN43578.1"/>
    <property type="molecule type" value="Genomic_DNA"/>
</dbReference>
<dbReference type="Proteomes" id="UP000199372">
    <property type="component" value="Unassembled WGS sequence"/>
</dbReference>
<feature type="transmembrane region" description="Helical" evidence="1">
    <location>
        <begin position="150"/>
        <end position="171"/>
    </location>
</feature>
<keyword evidence="1" id="KW-1133">Transmembrane helix</keyword>
<proteinExistence type="predicted"/>
<dbReference type="RefSeq" id="WP_091845334.1">
    <property type="nucleotide sequence ID" value="NZ_FOCM01000004.1"/>
</dbReference>
<organism evidence="2 3">
    <name type="scientific">Palleronia pelagia</name>
    <dbReference type="NCBI Taxonomy" id="387096"/>
    <lineage>
        <taxon>Bacteria</taxon>
        <taxon>Pseudomonadati</taxon>
        <taxon>Pseudomonadota</taxon>
        <taxon>Alphaproteobacteria</taxon>
        <taxon>Rhodobacterales</taxon>
        <taxon>Roseobacteraceae</taxon>
        <taxon>Palleronia</taxon>
    </lineage>
</organism>
<evidence type="ECO:0000313" key="2">
    <source>
        <dbReference type="EMBL" id="SEN43578.1"/>
    </source>
</evidence>
<evidence type="ECO:0000256" key="1">
    <source>
        <dbReference type="SAM" id="Phobius"/>
    </source>
</evidence>
<keyword evidence="3" id="KW-1185">Reference proteome</keyword>
<evidence type="ECO:0000313" key="3">
    <source>
        <dbReference type="Proteomes" id="UP000199372"/>
    </source>
</evidence>
<name>A0A1H8GJT8_9RHOB</name>
<keyword evidence="1" id="KW-0472">Membrane</keyword>
<gene>
    <name evidence="2" type="ORF">SAMN04488011_10485</name>
</gene>
<protein>
    <submittedName>
        <fullName evidence="2">HlyD family secretion protein</fullName>
    </submittedName>
</protein>